<dbReference type="RefSeq" id="WP_024484470.1">
    <property type="nucleotide sequence ID" value="NZ_CAMKUH010000007.1"/>
</dbReference>
<sequence length="281" mass="31110">MTQSGAVFIGPAVINLDFPAPEQNILPGVPWGKIEAFPSPAYWAYQVLARRLEVNAVNYKLGRTLKEEVGACLLGGHGIPAAVGLAAFNKLKDCGAFNAEPPPEDLIYEWLSQPIETGSKSVHYRFARQKSRYLAAALNKLNAEVPPTDSGRVLRDWLLSIPGIGHKTASWVARNWLSADDVAILDIHILRAGLLAGFFPGDLTVERDYLKLEQLFLEFSKAMGVKASELDALIWYEMQASSSTVFSLIENLRNQPLAKLRPRSARTKNRQSGTRQTTFQF</sequence>
<evidence type="ECO:0000256" key="1">
    <source>
        <dbReference type="ARBA" id="ARBA00022763"/>
    </source>
</evidence>
<dbReference type="GO" id="GO:0016829">
    <property type="term" value="F:lyase activity"/>
    <property type="evidence" value="ECO:0007669"/>
    <property type="project" value="UniProtKB-KW"/>
</dbReference>
<dbReference type="InterPro" id="IPR011257">
    <property type="entry name" value="DNA_glycosylase"/>
</dbReference>
<dbReference type="Gene3D" id="1.10.1670.10">
    <property type="entry name" value="Helix-hairpin-Helix base-excision DNA repair enzymes (C-terminal)"/>
    <property type="match status" value="1"/>
</dbReference>
<protein>
    <submittedName>
        <fullName evidence="8">N-glycosylase/DNA lyase</fullName>
    </submittedName>
</protein>
<accession>A0A0F7HA93</accession>
<evidence type="ECO:0000256" key="5">
    <source>
        <dbReference type="ARBA" id="ARBA00023268"/>
    </source>
</evidence>
<organism evidence="8">
    <name type="scientific">Serratia fonticola</name>
    <dbReference type="NCBI Taxonomy" id="47917"/>
    <lineage>
        <taxon>Bacteria</taxon>
        <taxon>Pseudomonadati</taxon>
        <taxon>Pseudomonadota</taxon>
        <taxon>Gammaproteobacteria</taxon>
        <taxon>Enterobacterales</taxon>
        <taxon>Yersiniaceae</taxon>
        <taxon>Serratia</taxon>
    </lineage>
</organism>
<dbReference type="SMART" id="SM00478">
    <property type="entry name" value="ENDO3c"/>
    <property type="match status" value="1"/>
</dbReference>
<dbReference type="InterPro" id="IPR003265">
    <property type="entry name" value="HhH-GPD_domain"/>
</dbReference>
<dbReference type="GO" id="GO:0016799">
    <property type="term" value="F:hydrolase activity, hydrolyzing N-glycosyl compounds"/>
    <property type="evidence" value="ECO:0007669"/>
    <property type="project" value="InterPro"/>
</dbReference>
<feature type="compositionally biased region" description="Polar residues" evidence="7">
    <location>
        <begin position="270"/>
        <end position="281"/>
    </location>
</feature>
<feature type="region of interest" description="Disordered" evidence="7">
    <location>
        <begin position="262"/>
        <end position="281"/>
    </location>
</feature>
<dbReference type="GO" id="GO:0006284">
    <property type="term" value="P:base-excision repair"/>
    <property type="evidence" value="ECO:0007669"/>
    <property type="project" value="InterPro"/>
</dbReference>
<keyword evidence="5" id="KW-0511">Multifunctional enzyme</keyword>
<evidence type="ECO:0000256" key="2">
    <source>
        <dbReference type="ARBA" id="ARBA00022801"/>
    </source>
</evidence>
<name>A0A0F7HA93_SERFO</name>
<dbReference type="EMBL" id="CABEEZ010000113">
    <property type="protein sequence ID" value="VTR45220.1"/>
    <property type="molecule type" value="Genomic_DNA"/>
</dbReference>
<dbReference type="InterPro" id="IPR023170">
    <property type="entry name" value="HhH_base_excis_C"/>
</dbReference>
<dbReference type="InterPro" id="IPR012092">
    <property type="entry name" value="DNA_glyclase/AP_lyase_Ogg"/>
</dbReference>
<evidence type="ECO:0000256" key="4">
    <source>
        <dbReference type="ARBA" id="ARBA00023239"/>
    </source>
</evidence>
<dbReference type="Pfam" id="PF22175">
    <property type="entry name" value="Ogg-HhH"/>
    <property type="match status" value="1"/>
</dbReference>
<evidence type="ECO:0000256" key="3">
    <source>
        <dbReference type="ARBA" id="ARBA00023204"/>
    </source>
</evidence>
<keyword evidence="3" id="KW-0234">DNA repair</keyword>
<reference evidence="8" key="1">
    <citation type="submission" date="2019-05" db="EMBL/GenBank/DDBJ databases">
        <authorList>
            <consortium name="Pathogen Informatics"/>
        </authorList>
    </citation>
    <scope>NUCLEOTIDE SEQUENCE [LARGE SCALE GENOMIC DNA]</scope>
    <source>
        <strain evidence="8">NCTC12965</strain>
    </source>
</reference>
<dbReference type="GO" id="GO:0003906">
    <property type="term" value="F:DNA-(apurinic or apyrimidinic site) endonuclease activity"/>
    <property type="evidence" value="ECO:0007669"/>
    <property type="project" value="InterPro"/>
</dbReference>
<dbReference type="AlphaFoldDB" id="A0A0F7HA93"/>
<evidence type="ECO:0000256" key="6">
    <source>
        <dbReference type="ARBA" id="ARBA00023295"/>
    </source>
</evidence>
<dbReference type="KEGG" id="sfw:WN53_08560"/>
<gene>
    <name evidence="8" type="ORF">NCTC12965_05210</name>
</gene>
<dbReference type="Gene3D" id="1.10.340.30">
    <property type="entry name" value="Hypothetical protein, domain 2"/>
    <property type="match status" value="1"/>
</dbReference>
<dbReference type="SUPFAM" id="SSF48150">
    <property type="entry name" value="DNA-glycosylase"/>
    <property type="match status" value="1"/>
</dbReference>
<proteinExistence type="predicted"/>
<evidence type="ECO:0000256" key="7">
    <source>
        <dbReference type="SAM" id="MobiDB-lite"/>
    </source>
</evidence>
<dbReference type="GeneID" id="30320212"/>
<keyword evidence="6" id="KW-0326">Glycosidase</keyword>
<keyword evidence="2" id="KW-0378">Hydrolase</keyword>
<keyword evidence="4 8" id="KW-0456">Lyase</keyword>
<keyword evidence="1" id="KW-0227">DNA damage</keyword>
<evidence type="ECO:0000313" key="8">
    <source>
        <dbReference type="EMBL" id="VTR45220.1"/>
    </source>
</evidence>